<dbReference type="InterPro" id="IPR035437">
    <property type="entry name" value="SNase_OB-fold_sf"/>
</dbReference>
<geneLocation type="plasmid" evidence="1 2">
    <name>pIBU218</name>
</geneLocation>
<dbReference type="AlphaFoldDB" id="A0A975D8V9"/>
<name>A0A975D8V9_9SPHN</name>
<dbReference type="Gene3D" id="2.40.50.90">
    <property type="match status" value="1"/>
</dbReference>
<organism evidence="1 2">
    <name type="scientific">Rhizorhabdus wittichii</name>
    <dbReference type="NCBI Taxonomy" id="160791"/>
    <lineage>
        <taxon>Bacteria</taxon>
        <taxon>Pseudomonadati</taxon>
        <taxon>Pseudomonadota</taxon>
        <taxon>Alphaproteobacteria</taxon>
        <taxon>Sphingomonadales</taxon>
        <taxon>Sphingomonadaceae</taxon>
        <taxon>Rhizorhabdus</taxon>
    </lineage>
</organism>
<sequence>MEAQGTEAVPCVQPYVYDGDYIRCAPFGRSRLYGIDAPEMPGACRPGRNCVPGDPYDSRDNLRALVTKGDIMCRQLDTDRYGRPVLQCWNEAGDLSCQQVAAGQAVPRYGRLECPPSYQSRSPE</sequence>
<dbReference type="Proteomes" id="UP000664914">
    <property type="component" value="Plasmid pIBU218"/>
</dbReference>
<reference evidence="1" key="2">
    <citation type="submission" date="2021-04" db="EMBL/GenBank/DDBJ databases">
        <title>Isolation and genomic analysis of the ibuprofen-degrading bacterium Sphingomonas strain MPO218.</title>
        <authorList>
            <person name="Aulestia M."/>
            <person name="Flores A."/>
            <person name="Mangas E.L."/>
            <person name="Perez-Pulido A.J."/>
            <person name="Santero E."/>
            <person name="Camacho E.M."/>
        </authorList>
    </citation>
    <scope>NUCLEOTIDE SEQUENCE</scope>
    <source>
        <strain evidence="1">MPO218</strain>
        <plasmid evidence="1">pIBU218</plasmid>
    </source>
</reference>
<gene>
    <name evidence="1" type="ORF">HRJ34_28085</name>
</gene>
<protein>
    <submittedName>
        <fullName evidence="1">Thermonuclease family protein</fullName>
    </submittedName>
</protein>
<reference evidence="1" key="1">
    <citation type="submission" date="2020-07" db="EMBL/GenBank/DDBJ databases">
        <authorList>
            <person name="Camacho E."/>
        </authorList>
    </citation>
    <scope>NUCLEOTIDE SEQUENCE</scope>
    <source>
        <strain evidence="1">MPO218</strain>
        <plasmid evidence="1">pIBU218</plasmid>
    </source>
</reference>
<accession>A0A975D8V9</accession>
<evidence type="ECO:0000313" key="2">
    <source>
        <dbReference type="Proteomes" id="UP000664914"/>
    </source>
</evidence>
<keyword evidence="1" id="KW-0614">Plasmid</keyword>
<evidence type="ECO:0000313" key="1">
    <source>
        <dbReference type="EMBL" id="QTH24904.1"/>
    </source>
</evidence>
<dbReference type="SUPFAM" id="SSF50199">
    <property type="entry name" value="Staphylococcal nuclease"/>
    <property type="match status" value="1"/>
</dbReference>
<dbReference type="EMBL" id="CP059320">
    <property type="protein sequence ID" value="QTH24904.1"/>
    <property type="molecule type" value="Genomic_DNA"/>
</dbReference>
<proteinExistence type="predicted"/>